<dbReference type="AlphaFoldDB" id="F0UPT1"/>
<sequence length="130" mass="14628">MTDKSDNYSRSLTYFSNHWNHLYVYARMQLSPFLTDLTGKFSIGAELVKVKLRALPWFKKAPTTYSACNVSFGPGAVVITVIQRGYLNIHVQQKTSSKTRSNLGSVSLQHHYIISRHYCLSNNIPSGLSG</sequence>
<dbReference type="HOGENOM" id="CLU_159421_0_0_1"/>
<dbReference type="OMA" id="TTYSACN"/>
<gene>
    <name evidence="1" type="ORF">HCEG_07041</name>
</gene>
<protein>
    <submittedName>
        <fullName evidence="1">Predicted protein</fullName>
    </submittedName>
</protein>
<evidence type="ECO:0000313" key="1">
    <source>
        <dbReference type="EMBL" id="EGC47826.1"/>
    </source>
</evidence>
<name>F0UPT1_AJEC8</name>
<organism evidence="2">
    <name type="scientific">Ajellomyces capsulatus (strain H88)</name>
    <name type="common">Darling's disease fungus</name>
    <name type="synonym">Histoplasma capsulatum</name>
    <dbReference type="NCBI Taxonomy" id="544711"/>
    <lineage>
        <taxon>Eukaryota</taxon>
        <taxon>Fungi</taxon>
        <taxon>Dikarya</taxon>
        <taxon>Ascomycota</taxon>
        <taxon>Pezizomycotina</taxon>
        <taxon>Eurotiomycetes</taxon>
        <taxon>Eurotiomycetidae</taxon>
        <taxon>Onygenales</taxon>
        <taxon>Ajellomycetaceae</taxon>
        <taxon>Histoplasma</taxon>
    </lineage>
</organism>
<reference evidence="2" key="1">
    <citation type="submission" date="2008-07" db="EMBL/GenBank/DDBJ databases">
        <title>Annotation of Ajellomyces capsulatus strain H88.</title>
        <authorList>
            <person name="Champion M."/>
            <person name="Cuomo C."/>
            <person name="Ma L.-J."/>
            <person name="Henn M.R."/>
            <person name="Sil A."/>
            <person name="Goldman B."/>
            <person name="Young S.K."/>
            <person name="Kodira C.D."/>
            <person name="Zeng Q."/>
            <person name="Koehrsen M."/>
            <person name="Alvarado L."/>
            <person name="Berlin A."/>
            <person name="Borenstein D."/>
            <person name="Chen Z."/>
            <person name="Engels R."/>
            <person name="Freedman E."/>
            <person name="Gellesch M."/>
            <person name="Goldberg J."/>
            <person name="Griggs A."/>
            <person name="Gujja S."/>
            <person name="Heiman D."/>
            <person name="Hepburn T."/>
            <person name="Howarth C."/>
            <person name="Jen D."/>
            <person name="Larson L."/>
            <person name="Lewis B."/>
            <person name="Mehta T."/>
            <person name="Park D."/>
            <person name="Pearson M."/>
            <person name="Roberts A."/>
            <person name="Saif S."/>
            <person name="Shea T."/>
            <person name="Shenoy N."/>
            <person name="Sisk P."/>
            <person name="Stolte C."/>
            <person name="Sykes S."/>
            <person name="Walk T."/>
            <person name="White J."/>
            <person name="Yandava C."/>
            <person name="Klein B."/>
            <person name="McEwen J.G."/>
            <person name="Puccia R."/>
            <person name="Goldman G.H."/>
            <person name="Felipe M.S."/>
            <person name="Nino-Vega G."/>
            <person name="San-Blas G."/>
            <person name="Taylor J."/>
            <person name="Mendoza L."/>
            <person name="Galagan J."/>
            <person name="Nusbaum C."/>
            <person name="Birren B."/>
        </authorList>
    </citation>
    <scope>NUCLEOTIDE SEQUENCE [LARGE SCALE GENOMIC DNA]</scope>
    <source>
        <strain evidence="2">H88</strain>
    </source>
</reference>
<dbReference type="Proteomes" id="UP000008142">
    <property type="component" value="Unassembled WGS sequence"/>
</dbReference>
<evidence type="ECO:0000313" key="2">
    <source>
        <dbReference type="Proteomes" id="UP000008142"/>
    </source>
</evidence>
<dbReference type="EMBL" id="DS990640">
    <property type="protein sequence ID" value="EGC47826.1"/>
    <property type="molecule type" value="Genomic_DNA"/>
</dbReference>
<accession>F0UPT1</accession>
<proteinExistence type="predicted"/>